<dbReference type="OrthoDB" id="125347at2759"/>
<dbReference type="PANTHER" id="PTHR31973">
    <property type="entry name" value="POLYPROTEIN, PUTATIVE-RELATED"/>
    <property type="match status" value="1"/>
</dbReference>
<dbReference type="InterPro" id="IPR004332">
    <property type="entry name" value="Transposase_MuDR"/>
</dbReference>
<reference evidence="7" key="1">
    <citation type="submission" date="2022-07" db="EMBL/GenBank/DDBJ databases">
        <authorList>
            <person name="Macas J."/>
            <person name="Novak P."/>
            <person name="Neumann P."/>
        </authorList>
    </citation>
    <scope>NUCLEOTIDE SEQUENCE</scope>
</reference>
<dbReference type="SUPFAM" id="SSF54277">
    <property type="entry name" value="CAD &amp; PB1 domains"/>
    <property type="match status" value="1"/>
</dbReference>
<dbReference type="InterPro" id="IPR007527">
    <property type="entry name" value="Znf_SWIM"/>
</dbReference>
<dbReference type="InterPro" id="IPR000270">
    <property type="entry name" value="PB1_dom"/>
</dbReference>
<name>A0A9P1E8Z8_CUSEU</name>
<proteinExistence type="predicted"/>
<gene>
    <name evidence="7" type="ORF">CEURO_LOCUS10488</name>
</gene>
<dbReference type="SMART" id="SM00575">
    <property type="entry name" value="ZnF_PMZ"/>
    <property type="match status" value="1"/>
</dbReference>
<keyword evidence="2 4" id="KW-0863">Zinc-finger</keyword>
<keyword evidence="8" id="KW-1185">Reference proteome</keyword>
<keyword evidence="1" id="KW-0479">Metal-binding</keyword>
<feature type="compositionally biased region" description="Basic and acidic residues" evidence="5">
    <location>
        <begin position="181"/>
        <end position="190"/>
    </location>
</feature>
<dbReference type="Proteomes" id="UP001152484">
    <property type="component" value="Unassembled WGS sequence"/>
</dbReference>
<dbReference type="Pfam" id="PF04434">
    <property type="entry name" value="SWIM"/>
    <property type="match status" value="1"/>
</dbReference>
<dbReference type="InterPro" id="IPR006564">
    <property type="entry name" value="Znf_PMZ"/>
</dbReference>
<protein>
    <recommendedName>
        <fullName evidence="6">SWIM-type domain-containing protein</fullName>
    </recommendedName>
</protein>
<dbReference type="PANTHER" id="PTHR31973:SF149">
    <property type="entry name" value="SWIM-TYPE DOMAIN-CONTAINING PROTEIN"/>
    <property type="match status" value="1"/>
</dbReference>
<evidence type="ECO:0000256" key="4">
    <source>
        <dbReference type="PROSITE-ProRule" id="PRU00325"/>
    </source>
</evidence>
<evidence type="ECO:0000256" key="2">
    <source>
        <dbReference type="ARBA" id="ARBA00022771"/>
    </source>
</evidence>
<dbReference type="GO" id="GO:0008270">
    <property type="term" value="F:zinc ion binding"/>
    <property type="evidence" value="ECO:0007669"/>
    <property type="project" value="UniProtKB-KW"/>
</dbReference>
<evidence type="ECO:0000256" key="1">
    <source>
        <dbReference type="ARBA" id="ARBA00022723"/>
    </source>
</evidence>
<dbReference type="SMART" id="SM00666">
    <property type="entry name" value="PB1"/>
    <property type="match status" value="1"/>
</dbReference>
<evidence type="ECO:0000313" key="8">
    <source>
        <dbReference type="Proteomes" id="UP001152484"/>
    </source>
</evidence>
<dbReference type="Pfam" id="PF03108">
    <property type="entry name" value="DBD_Tnp_Mut"/>
    <property type="match status" value="1"/>
</dbReference>
<feature type="domain" description="SWIM-type" evidence="6">
    <location>
        <begin position="739"/>
        <end position="771"/>
    </location>
</feature>
<comment type="caution">
    <text evidence="7">The sequence shown here is derived from an EMBL/GenBank/DDBJ whole genome shotgun (WGS) entry which is preliminary data.</text>
</comment>
<evidence type="ECO:0000313" key="7">
    <source>
        <dbReference type="EMBL" id="CAH9088460.1"/>
    </source>
</evidence>
<dbReference type="Pfam" id="PF00564">
    <property type="entry name" value="PB1"/>
    <property type="match status" value="1"/>
</dbReference>
<dbReference type="EMBL" id="CAMAPE010000019">
    <property type="protein sequence ID" value="CAH9088460.1"/>
    <property type="molecule type" value="Genomic_DNA"/>
</dbReference>
<dbReference type="PROSITE" id="PS50966">
    <property type="entry name" value="ZF_SWIM"/>
    <property type="match status" value="1"/>
</dbReference>
<dbReference type="Pfam" id="PF10551">
    <property type="entry name" value="MULE"/>
    <property type="match status" value="1"/>
</dbReference>
<accession>A0A9P1E8Z8</accession>
<organism evidence="7 8">
    <name type="scientific">Cuscuta europaea</name>
    <name type="common">European dodder</name>
    <dbReference type="NCBI Taxonomy" id="41803"/>
    <lineage>
        <taxon>Eukaryota</taxon>
        <taxon>Viridiplantae</taxon>
        <taxon>Streptophyta</taxon>
        <taxon>Embryophyta</taxon>
        <taxon>Tracheophyta</taxon>
        <taxon>Spermatophyta</taxon>
        <taxon>Magnoliopsida</taxon>
        <taxon>eudicotyledons</taxon>
        <taxon>Gunneridae</taxon>
        <taxon>Pentapetalae</taxon>
        <taxon>asterids</taxon>
        <taxon>lamiids</taxon>
        <taxon>Solanales</taxon>
        <taxon>Convolvulaceae</taxon>
        <taxon>Cuscuteae</taxon>
        <taxon>Cuscuta</taxon>
        <taxon>Cuscuta subgen. Cuscuta</taxon>
    </lineage>
</organism>
<feature type="region of interest" description="Disordered" evidence="5">
    <location>
        <begin position="226"/>
        <end position="258"/>
    </location>
</feature>
<evidence type="ECO:0000256" key="5">
    <source>
        <dbReference type="SAM" id="MobiDB-lite"/>
    </source>
</evidence>
<sequence length="862" mass="96190">MVNGKLILICQSGGSFVTSSDGSLTYAGGEANAMNITQETVFDDLKIKLAEVCDFDLNSVSVKYFLPGNNRTLINLKTDRDLKRMLDFHASSVTADIFVSGNSGFDLGVPGAFTNRVPSVKLAESVNHNGSPAEPAATDNYFEVAINYAPQPLVSSKKAMKSSACQKLLSILASADSLVASREDNSDSESRTWSSYHGSGEASDYASVATSGAKVDRDFGFDDCGTPAERVKKRRRTSGSNKAEVASGKKSSSKKNKDRGALTNVIVVDELGDLNGDEDLPEKLVASWKEGINGVGQDFKSVKEFRETLHKYAIANRFVYRLKKNDTNRASGRCLIEGCSWRIHASWVHADQTFRIRKFNDEHTCGGESWKSAHPGKNWLVSIIKEKIRDSPNEKPRDVAKAILHDFGIKLKYSQVWRGIKDAKEQLQGSYRKSYSRLPWFCKKLMESNPGSVTKLVISDEDKRFKHLFFSFSVAVNGFTNGCRPLIFLEASSLRSKYKEMLLTANAVDADDGFFPVAFAIVDIENGDRWQWFLEQLKSAISTSQQPAVTFISDREKSIEKHVRDVFENSYHGYSIFHLMESLKKNMKGPFQGDGRGVIPAVFLAASHAVRLEAFSSLTEQIKHVSSTTYDWVIQIDPAHWTTLLFKGVPYNHIIQNPAEEYSKVIDDMRGSTVMQKIEALVSKLTNTMNHRREEARNCSTRLAPSKEKQLVEKAVKARSLNVLFSSEVVFEVHDDLTHVVNIENLHCTCLEWKFSGLPCCHAVAVFLSTSKSVYDYCPHWFTVESFRSAYSELINPISGIGRPVEDEVDYESADVHPPLTPRFPAQQKEETPKILDSNRRTVICSKCKEPGHNKASCKATI</sequence>
<dbReference type="AlphaFoldDB" id="A0A9P1E8Z8"/>
<evidence type="ECO:0000256" key="3">
    <source>
        <dbReference type="ARBA" id="ARBA00022833"/>
    </source>
</evidence>
<evidence type="ECO:0000259" key="6">
    <source>
        <dbReference type="PROSITE" id="PS50966"/>
    </source>
</evidence>
<keyword evidence="3" id="KW-0862">Zinc</keyword>
<dbReference type="InterPro" id="IPR018289">
    <property type="entry name" value="MULE_transposase_dom"/>
</dbReference>
<feature type="region of interest" description="Disordered" evidence="5">
    <location>
        <begin position="180"/>
        <end position="203"/>
    </location>
</feature>